<gene>
    <name evidence="1" type="ORF">Q428_10450</name>
</gene>
<dbReference type="Proteomes" id="UP000019681">
    <property type="component" value="Unassembled WGS sequence"/>
</dbReference>
<evidence type="ECO:0000313" key="1">
    <source>
        <dbReference type="EMBL" id="EYE87982.1"/>
    </source>
</evidence>
<organism evidence="1 2">
    <name type="scientific">Fervidicella metallireducens AeB</name>
    <dbReference type="NCBI Taxonomy" id="1403537"/>
    <lineage>
        <taxon>Bacteria</taxon>
        <taxon>Bacillati</taxon>
        <taxon>Bacillota</taxon>
        <taxon>Clostridia</taxon>
        <taxon>Eubacteriales</taxon>
        <taxon>Clostridiaceae</taxon>
        <taxon>Fervidicella</taxon>
    </lineage>
</organism>
<sequence>MIRLWGKIIKENRILLNEVVICNEKIEYQQELKKCINELCYKFDISKPYWLPNNLEEFNKFKKTSFKQDNFIEEIDFDRFEIIVLEEK</sequence>
<protein>
    <submittedName>
        <fullName evidence="1">Uncharacterized protein</fullName>
    </submittedName>
</protein>
<name>A0A017RTJ3_9CLOT</name>
<evidence type="ECO:0000313" key="2">
    <source>
        <dbReference type="Proteomes" id="UP000019681"/>
    </source>
</evidence>
<dbReference type="RefSeq" id="WP_035380525.1">
    <property type="nucleotide sequence ID" value="NZ_AZQP01000032.1"/>
</dbReference>
<dbReference type="AlphaFoldDB" id="A0A017RTJ3"/>
<dbReference type="OrthoDB" id="2084516at2"/>
<reference evidence="1 2" key="1">
    <citation type="journal article" date="2014" name="Genome Announc.">
        <title>Draft Genome Sequence of Fervidicella metallireducens Strain AeBT, an Iron-Reducing Thermoanaerobe from the Great Artesian Basin.</title>
        <authorList>
            <person name="Patel B.K."/>
        </authorList>
    </citation>
    <scope>NUCLEOTIDE SEQUENCE [LARGE SCALE GENOMIC DNA]</scope>
    <source>
        <strain evidence="1 2">AeB</strain>
    </source>
</reference>
<accession>A0A017RTJ3</accession>
<dbReference type="EMBL" id="AZQP01000032">
    <property type="protein sequence ID" value="EYE87982.1"/>
    <property type="molecule type" value="Genomic_DNA"/>
</dbReference>
<proteinExistence type="predicted"/>
<dbReference type="STRING" id="1403537.Q428_10450"/>
<keyword evidence="2" id="KW-1185">Reference proteome</keyword>
<comment type="caution">
    <text evidence="1">The sequence shown here is derived from an EMBL/GenBank/DDBJ whole genome shotgun (WGS) entry which is preliminary data.</text>
</comment>